<evidence type="ECO:0000313" key="1">
    <source>
        <dbReference type="EMBL" id="CAI9164832.1"/>
    </source>
</evidence>
<keyword evidence="2" id="KW-1185">Reference proteome</keyword>
<accession>A0ABN8YW73</accession>
<organism evidence="1 2">
    <name type="scientific">Rangifer tarandus platyrhynchus</name>
    <name type="common">Svalbard reindeer</name>
    <dbReference type="NCBI Taxonomy" id="3082113"/>
    <lineage>
        <taxon>Eukaryota</taxon>
        <taxon>Metazoa</taxon>
        <taxon>Chordata</taxon>
        <taxon>Craniata</taxon>
        <taxon>Vertebrata</taxon>
        <taxon>Euteleostomi</taxon>
        <taxon>Mammalia</taxon>
        <taxon>Eutheria</taxon>
        <taxon>Laurasiatheria</taxon>
        <taxon>Artiodactyla</taxon>
        <taxon>Ruminantia</taxon>
        <taxon>Pecora</taxon>
        <taxon>Cervidae</taxon>
        <taxon>Odocoileinae</taxon>
        <taxon>Rangifer</taxon>
    </lineage>
</organism>
<evidence type="ECO:0000313" key="2">
    <source>
        <dbReference type="Proteomes" id="UP001176941"/>
    </source>
</evidence>
<reference evidence="1" key="1">
    <citation type="submission" date="2023-04" db="EMBL/GenBank/DDBJ databases">
        <authorList>
            <consortium name="ELIXIR-Norway"/>
        </authorList>
    </citation>
    <scope>NUCLEOTIDE SEQUENCE [LARGE SCALE GENOMIC DNA]</scope>
</reference>
<gene>
    <name evidence="1" type="ORF">MRATA1EN1_LOCUS13794</name>
</gene>
<dbReference type="EMBL" id="OX459959">
    <property type="protein sequence ID" value="CAI9164832.1"/>
    <property type="molecule type" value="Genomic_DNA"/>
</dbReference>
<proteinExistence type="predicted"/>
<dbReference type="Proteomes" id="UP001176941">
    <property type="component" value="Chromosome 23"/>
</dbReference>
<protein>
    <submittedName>
        <fullName evidence="1">Uncharacterized protein</fullName>
    </submittedName>
</protein>
<name>A0ABN8YW73_RANTA</name>
<sequence length="112" mass="11667">MHAPQRQPLCGAPLVGPLLPNPTKASLLEVPASEAPRLQKRRRWCPVDVWRGTEGSKSYEHSETPQSGFSGSAVLRGAVFQVGAHQGDGKWNLPSAGVDTAAGQGWGGAGAA</sequence>